<dbReference type="PATRIC" id="fig|1423760.3.peg.1090"/>
<sequence length="201" mass="22819">MKYTDGYCPDSQVYKTRTGDRTGHDIPKVEHARQWYRITLADSEGYWEAYDLASDQTLFGFIDGKTAYGERIMIPQDKITSIRSIVDVMETAELEGALKDAQEDPSTRAAYVEGGQLIKDNLRWTVRNIYDGEAHVKSDPVWVLNLQGAGNLRMIDENTAELITENRAYELQVGTNIIYDPDTNEISEVLGKVNFKNEEDV</sequence>
<evidence type="ECO:0000313" key="2">
    <source>
        <dbReference type="Proteomes" id="UP000050816"/>
    </source>
</evidence>
<proteinExistence type="predicted"/>
<protein>
    <submittedName>
        <fullName evidence="1">Uncharacterized protein</fullName>
    </submittedName>
</protein>
<dbReference type="AlphaFoldDB" id="A0A0R1UDV1"/>
<accession>A0A0R1UDV1</accession>
<dbReference type="RefSeq" id="WP_056953985.1">
    <property type="nucleotide sequence ID" value="NZ_AZFK01000018.1"/>
</dbReference>
<evidence type="ECO:0000313" key="1">
    <source>
        <dbReference type="EMBL" id="KRL91622.1"/>
    </source>
</evidence>
<reference evidence="1 2" key="1">
    <citation type="journal article" date="2015" name="Genome Announc.">
        <title>Expanding the biotechnology potential of lactobacilli through comparative genomics of 213 strains and associated genera.</title>
        <authorList>
            <person name="Sun Z."/>
            <person name="Harris H.M."/>
            <person name="McCann A."/>
            <person name="Guo C."/>
            <person name="Argimon S."/>
            <person name="Zhang W."/>
            <person name="Yang X."/>
            <person name="Jeffery I.B."/>
            <person name="Cooney J.C."/>
            <person name="Kagawa T.F."/>
            <person name="Liu W."/>
            <person name="Song Y."/>
            <person name="Salvetti E."/>
            <person name="Wrobel A."/>
            <person name="Rasinkangas P."/>
            <person name="Parkhill J."/>
            <person name="Rea M.C."/>
            <person name="O'Sullivan O."/>
            <person name="Ritari J."/>
            <person name="Douillard F.P."/>
            <person name="Paul Ross R."/>
            <person name="Yang R."/>
            <person name="Briner A.E."/>
            <person name="Felis G.E."/>
            <person name="de Vos W.M."/>
            <person name="Barrangou R."/>
            <person name="Klaenhammer T.R."/>
            <person name="Caufield P.W."/>
            <person name="Cui Y."/>
            <person name="Zhang H."/>
            <person name="O'Toole P.W."/>
        </authorList>
    </citation>
    <scope>NUCLEOTIDE SEQUENCE [LARGE SCALE GENOMIC DNA]</scope>
    <source>
        <strain evidence="1 2">DSM 15946</strain>
    </source>
</reference>
<name>A0A0R1UDV1_9LACO</name>
<organism evidence="1 2">
    <name type="scientific">Limosilactobacillus ingluviei DSM 15946</name>
    <dbReference type="NCBI Taxonomy" id="1423760"/>
    <lineage>
        <taxon>Bacteria</taxon>
        <taxon>Bacillati</taxon>
        <taxon>Bacillota</taxon>
        <taxon>Bacilli</taxon>
        <taxon>Lactobacillales</taxon>
        <taxon>Lactobacillaceae</taxon>
        <taxon>Limosilactobacillus</taxon>
    </lineage>
</organism>
<gene>
    <name evidence="1" type="ORF">FC43_GL001040</name>
</gene>
<comment type="caution">
    <text evidence="1">The sequence shown here is derived from an EMBL/GenBank/DDBJ whole genome shotgun (WGS) entry which is preliminary data.</text>
</comment>
<dbReference type="Proteomes" id="UP000050816">
    <property type="component" value="Unassembled WGS sequence"/>
</dbReference>
<dbReference type="EMBL" id="AZFK01000018">
    <property type="protein sequence ID" value="KRL91622.1"/>
    <property type="molecule type" value="Genomic_DNA"/>
</dbReference>